<name>A0A4U0XFS3_9PEZI</name>
<dbReference type="STRING" id="329884.A0A4U0XFS3"/>
<evidence type="ECO:0000313" key="3">
    <source>
        <dbReference type="Proteomes" id="UP000309340"/>
    </source>
</evidence>
<dbReference type="AlphaFoldDB" id="A0A4U0XFS3"/>
<feature type="region of interest" description="Disordered" evidence="1">
    <location>
        <begin position="27"/>
        <end position="60"/>
    </location>
</feature>
<dbReference type="EMBL" id="NAJQ01000183">
    <property type="protein sequence ID" value="TKA75762.1"/>
    <property type="molecule type" value="Genomic_DNA"/>
</dbReference>
<comment type="caution">
    <text evidence="2">The sequence shown here is derived from an EMBL/GenBank/DDBJ whole genome shotgun (WGS) entry which is preliminary data.</text>
</comment>
<dbReference type="Proteomes" id="UP000309340">
    <property type="component" value="Unassembled WGS sequence"/>
</dbReference>
<proteinExistence type="predicted"/>
<sequence>MASLRPLVPRASLTLHSKQLQSRLVLPRFRHASTTPPPKPRLLEKPERFNPPSHPSRIRAKPKYYGAPLSGHEREAQKTRRYPHMMPPEGSFMHWFLTDRTVHLFITLGILLSLAAGVWYQDFLTQTPYADLLPPNSMLFAHPFAFCRRWAEVYAMHVSYISAQTAERRRQKMEDVQKRADYRKAHGIGQEEGMFGGWTARGEGEVMGPAFREGGAAFREGGVPKEAGGGVRDASPVAAAAAAVEVGAGVGEEETFVDFEGKRQPARKKWLGVW</sequence>
<keyword evidence="3" id="KW-1185">Reference proteome</keyword>
<dbReference type="OrthoDB" id="5397827at2759"/>
<evidence type="ECO:0000313" key="2">
    <source>
        <dbReference type="EMBL" id="TKA75762.1"/>
    </source>
</evidence>
<accession>A0A4U0XFS3</accession>
<protein>
    <submittedName>
        <fullName evidence="2">Uncharacterized protein</fullName>
    </submittedName>
</protein>
<reference evidence="2 3" key="1">
    <citation type="submission" date="2017-03" db="EMBL/GenBank/DDBJ databases">
        <title>Genomes of endolithic fungi from Antarctica.</title>
        <authorList>
            <person name="Coleine C."/>
            <person name="Masonjones S."/>
            <person name="Stajich J.E."/>
        </authorList>
    </citation>
    <scope>NUCLEOTIDE SEQUENCE [LARGE SCALE GENOMIC DNA]</scope>
    <source>
        <strain evidence="2 3">CCFEE 5184</strain>
    </source>
</reference>
<evidence type="ECO:0000256" key="1">
    <source>
        <dbReference type="SAM" id="MobiDB-lite"/>
    </source>
</evidence>
<organism evidence="2 3">
    <name type="scientific">Friedmanniomyces simplex</name>
    <dbReference type="NCBI Taxonomy" id="329884"/>
    <lineage>
        <taxon>Eukaryota</taxon>
        <taxon>Fungi</taxon>
        <taxon>Dikarya</taxon>
        <taxon>Ascomycota</taxon>
        <taxon>Pezizomycotina</taxon>
        <taxon>Dothideomycetes</taxon>
        <taxon>Dothideomycetidae</taxon>
        <taxon>Mycosphaerellales</taxon>
        <taxon>Teratosphaeriaceae</taxon>
        <taxon>Friedmanniomyces</taxon>
    </lineage>
</organism>
<gene>
    <name evidence="2" type="ORF">B0A55_04318</name>
</gene>